<gene>
    <name evidence="19" type="primary">fliI</name>
    <name evidence="19" type="ORF">DBA34_11415</name>
    <name evidence="20" type="ORF">DBB29_20055</name>
</gene>
<keyword evidence="10" id="KW-0067">ATP-binding</keyword>
<dbReference type="PROSITE" id="PS00152">
    <property type="entry name" value="ATPASE_ALPHA_BETA"/>
    <property type="match status" value="1"/>
</dbReference>
<dbReference type="GO" id="GO:0016887">
    <property type="term" value="F:ATP hydrolysis activity"/>
    <property type="evidence" value="ECO:0007669"/>
    <property type="project" value="InterPro"/>
</dbReference>
<dbReference type="GO" id="GO:0044781">
    <property type="term" value="P:bacterial-type flagellum organization"/>
    <property type="evidence" value="ECO:0007669"/>
    <property type="project" value="UniProtKB-KW"/>
</dbReference>
<sequence>MAHRGRSFARSRRWPRRRRRSLVRRRVRRTANGRSGSREAAVGRLGRRVRTGPLADRGRRGSTMNDEIALATPMAFVTRANGAVLEARGQRFALGQPCRVETAAGRWTDAEVVGFADGALQLLTYACVADVVPGARVLPGHSTQAPRIGPAWLGRVVDAFGQPLDGKGPLRGDASLNTYGAPPAPLDRRAITEPLAVGVRAIDGLLSLGKGQRVGLFAGSGVGKSVLLGMMTRHTDAQIVVVGLIGERGREVGEFVTETLGHAGLAKAIVVAAPADVPPAQRMKATELCHAIATHLRDAGHDVLLLVDSLTRYAMACREVALLLGEAPAARGYPVSVFARLPRLVECAGNGAGSGSLSAIYTVLAEGDDMHDPVVDTARAVLDGHIVLSRELADAGHYPAIDIGASVSRCMTQAVGGRHASAARAFKAQWHAYRQIRELIPLGAYVPGAHAETDRAVSRHPAMRDFLCQQDGEHCAPHALCERLEALCR</sequence>
<protein>
    <recommendedName>
        <fullName evidence="4">Flagellum-specific ATP synthase</fullName>
        <ecNumber evidence="3">7.1.2.2</ecNumber>
    </recommendedName>
</protein>
<evidence type="ECO:0000313" key="19">
    <source>
        <dbReference type="EMBL" id="MDN4573862.1"/>
    </source>
</evidence>
<dbReference type="Gene3D" id="3.40.50.12240">
    <property type="match status" value="1"/>
</dbReference>
<evidence type="ECO:0000256" key="16">
    <source>
        <dbReference type="ARBA" id="ARBA00034006"/>
    </source>
</evidence>
<evidence type="ECO:0000256" key="14">
    <source>
        <dbReference type="ARBA" id="ARBA00023225"/>
    </source>
</evidence>
<organism evidence="19 22">
    <name type="scientific">Pandoraea cepalis</name>
    <dbReference type="NCBI Taxonomy" id="2508294"/>
    <lineage>
        <taxon>Bacteria</taxon>
        <taxon>Pseudomonadati</taxon>
        <taxon>Pseudomonadota</taxon>
        <taxon>Betaproteobacteria</taxon>
        <taxon>Burkholderiales</taxon>
        <taxon>Burkholderiaceae</taxon>
        <taxon>Pandoraea</taxon>
    </lineage>
</organism>
<feature type="compositionally biased region" description="Basic residues" evidence="17">
    <location>
        <begin position="1"/>
        <end position="31"/>
    </location>
</feature>
<dbReference type="GO" id="GO:0005524">
    <property type="term" value="F:ATP binding"/>
    <property type="evidence" value="ECO:0007669"/>
    <property type="project" value="UniProtKB-KW"/>
</dbReference>
<evidence type="ECO:0000313" key="22">
    <source>
        <dbReference type="Proteomes" id="UP001172791"/>
    </source>
</evidence>
<dbReference type="PANTHER" id="PTHR15184:SF81">
    <property type="entry name" value="FLAGELLUM-SPECIFIC ATP SYNTHASE"/>
    <property type="match status" value="1"/>
</dbReference>
<dbReference type="GO" id="GO:0005737">
    <property type="term" value="C:cytoplasm"/>
    <property type="evidence" value="ECO:0007669"/>
    <property type="project" value="UniProtKB-SubCell"/>
</dbReference>
<reference evidence="19" key="1">
    <citation type="submission" date="2018-04" db="EMBL/GenBank/DDBJ databases">
        <authorList>
            <person name="Jy Z."/>
        </authorList>
    </citation>
    <scope>NUCLEOTIDE SEQUENCE</scope>
    <source>
        <strain evidence="20">AS13</strain>
        <strain evidence="19">LA18</strain>
    </source>
</reference>
<dbReference type="Proteomes" id="UP001172788">
    <property type="component" value="Unassembled WGS sequence"/>
</dbReference>
<keyword evidence="9" id="KW-1005">Bacterial flagellum biogenesis</keyword>
<dbReference type="PANTHER" id="PTHR15184">
    <property type="entry name" value="ATP SYNTHASE"/>
    <property type="match status" value="1"/>
</dbReference>
<dbReference type="InterPro" id="IPR020003">
    <property type="entry name" value="ATPase_a/bsu_AS"/>
</dbReference>
<evidence type="ECO:0000256" key="2">
    <source>
        <dbReference type="ARBA" id="ARBA00008936"/>
    </source>
</evidence>
<evidence type="ECO:0000256" key="6">
    <source>
        <dbReference type="ARBA" id="ARBA00022490"/>
    </source>
</evidence>
<feature type="region of interest" description="Disordered" evidence="17">
    <location>
        <begin position="1"/>
        <end position="43"/>
    </location>
</feature>
<comment type="similarity">
    <text evidence="2">Belongs to the ATPase alpha/beta chains family.</text>
</comment>
<evidence type="ECO:0000256" key="8">
    <source>
        <dbReference type="ARBA" id="ARBA00022781"/>
    </source>
</evidence>
<dbReference type="GO" id="GO:0030254">
    <property type="term" value="P:protein secretion by the type III secretion system"/>
    <property type="evidence" value="ECO:0007669"/>
    <property type="project" value="InterPro"/>
</dbReference>
<dbReference type="InterPro" id="IPR000194">
    <property type="entry name" value="ATPase_F1/V1/A1_a/bsu_nucl-bd"/>
</dbReference>
<evidence type="ECO:0000256" key="1">
    <source>
        <dbReference type="ARBA" id="ARBA00004496"/>
    </source>
</evidence>
<keyword evidence="21" id="KW-1185">Reference proteome</keyword>
<dbReference type="InterPro" id="IPR050053">
    <property type="entry name" value="ATPase_alpha/beta_chains"/>
</dbReference>
<dbReference type="CDD" id="cd01136">
    <property type="entry name" value="ATPase_flagellum-secretory_path_III"/>
    <property type="match status" value="1"/>
</dbReference>
<evidence type="ECO:0000256" key="9">
    <source>
        <dbReference type="ARBA" id="ARBA00022795"/>
    </source>
</evidence>
<dbReference type="EMBL" id="QAIC01000039">
    <property type="protein sequence ID" value="MDN4573862.1"/>
    <property type="molecule type" value="Genomic_DNA"/>
</dbReference>
<keyword evidence="5" id="KW-0813">Transport</keyword>
<feature type="domain" description="AAA+ ATPase" evidence="18">
    <location>
        <begin position="210"/>
        <end position="392"/>
    </location>
</feature>
<evidence type="ECO:0000256" key="3">
    <source>
        <dbReference type="ARBA" id="ARBA00012473"/>
    </source>
</evidence>
<evidence type="ECO:0000256" key="17">
    <source>
        <dbReference type="SAM" id="MobiDB-lite"/>
    </source>
</evidence>
<dbReference type="SUPFAM" id="SSF52540">
    <property type="entry name" value="P-loop containing nucleoside triphosphate hydrolases"/>
    <property type="match status" value="1"/>
</dbReference>
<comment type="catalytic activity">
    <reaction evidence="16">
        <text>ATP + H2O + cellular proteinSide 1 = ADP + phosphate + cellular proteinSide 2.</text>
        <dbReference type="EC" id="7.4.2.8"/>
    </reaction>
</comment>
<dbReference type="GO" id="GO:0008564">
    <property type="term" value="F:protein-exporting ATPase activity"/>
    <property type="evidence" value="ECO:0007669"/>
    <property type="project" value="UniProtKB-EC"/>
</dbReference>
<keyword evidence="6" id="KW-0963">Cytoplasm</keyword>
<evidence type="ECO:0000256" key="11">
    <source>
        <dbReference type="ARBA" id="ARBA00022927"/>
    </source>
</evidence>
<evidence type="ECO:0000256" key="4">
    <source>
        <dbReference type="ARBA" id="ARBA00020580"/>
    </source>
</evidence>
<dbReference type="Pfam" id="PF18269">
    <property type="entry name" value="T3SS_ATPase_C"/>
    <property type="match status" value="1"/>
</dbReference>
<comment type="subcellular location">
    <subcellularLocation>
        <location evidence="1">Cytoplasm</location>
    </subcellularLocation>
</comment>
<dbReference type="NCBIfam" id="TIGR01026">
    <property type="entry name" value="fliI_yscN"/>
    <property type="match status" value="1"/>
</dbReference>
<evidence type="ECO:0000259" key="18">
    <source>
        <dbReference type="SMART" id="SM00382"/>
    </source>
</evidence>
<evidence type="ECO:0000256" key="12">
    <source>
        <dbReference type="ARBA" id="ARBA00022967"/>
    </source>
</evidence>
<dbReference type="Pfam" id="PF00006">
    <property type="entry name" value="ATP-synt_ab"/>
    <property type="match status" value="1"/>
</dbReference>
<comment type="caution">
    <text evidence="19">The sequence shown here is derived from an EMBL/GenBank/DDBJ whole genome shotgun (WGS) entry which is preliminary data.</text>
</comment>
<name>A0AAW7MM38_9BURK</name>
<dbReference type="GO" id="GO:0046933">
    <property type="term" value="F:proton-transporting ATP synthase activity, rotational mechanism"/>
    <property type="evidence" value="ECO:0007669"/>
    <property type="project" value="TreeGrafter"/>
</dbReference>
<keyword evidence="7" id="KW-0547">Nucleotide-binding</keyword>
<keyword evidence="15" id="KW-0066">ATP synthesis</keyword>
<evidence type="ECO:0000313" key="21">
    <source>
        <dbReference type="Proteomes" id="UP001172788"/>
    </source>
</evidence>
<dbReference type="InterPro" id="IPR040627">
    <property type="entry name" value="T3SS_ATPase_C"/>
</dbReference>
<dbReference type="GO" id="GO:0030257">
    <property type="term" value="C:type III protein secretion system complex"/>
    <property type="evidence" value="ECO:0007669"/>
    <property type="project" value="InterPro"/>
</dbReference>
<dbReference type="Proteomes" id="UP001172791">
    <property type="component" value="Unassembled WGS sequence"/>
</dbReference>
<dbReference type="FunFam" id="3.40.50.12240:FF:000002">
    <property type="entry name" value="Flagellum-specific ATP synthase FliI"/>
    <property type="match status" value="1"/>
</dbReference>
<dbReference type="InterPro" id="IPR003593">
    <property type="entry name" value="AAA+_ATPase"/>
</dbReference>
<dbReference type="InterPro" id="IPR027417">
    <property type="entry name" value="P-loop_NTPase"/>
</dbReference>
<evidence type="ECO:0000256" key="7">
    <source>
        <dbReference type="ARBA" id="ARBA00022741"/>
    </source>
</evidence>
<keyword evidence="13" id="KW-0406">Ion transport</keyword>
<keyword evidence="11" id="KW-0653">Protein transport</keyword>
<evidence type="ECO:0000313" key="20">
    <source>
        <dbReference type="EMBL" id="MDN4580398.1"/>
    </source>
</evidence>
<proteinExistence type="inferred from homology"/>
<keyword evidence="8" id="KW-0375">Hydrogen ion transport</keyword>
<evidence type="ECO:0000256" key="5">
    <source>
        <dbReference type="ARBA" id="ARBA00022448"/>
    </source>
</evidence>
<dbReference type="SMART" id="SM00382">
    <property type="entry name" value="AAA"/>
    <property type="match status" value="1"/>
</dbReference>
<keyword evidence="14" id="KW-1006">Bacterial flagellum protein export</keyword>
<dbReference type="InterPro" id="IPR005714">
    <property type="entry name" value="ATPase_T3SS_FliI/YscN"/>
</dbReference>
<dbReference type="EMBL" id="QAID01000044">
    <property type="protein sequence ID" value="MDN4580398.1"/>
    <property type="molecule type" value="Genomic_DNA"/>
</dbReference>
<accession>A0AAW7MM38</accession>
<keyword evidence="12" id="KW-1278">Translocase</keyword>
<evidence type="ECO:0000256" key="15">
    <source>
        <dbReference type="ARBA" id="ARBA00023310"/>
    </source>
</evidence>
<evidence type="ECO:0000256" key="10">
    <source>
        <dbReference type="ARBA" id="ARBA00022840"/>
    </source>
</evidence>
<dbReference type="EC" id="7.1.2.2" evidence="3"/>
<evidence type="ECO:0000256" key="13">
    <source>
        <dbReference type="ARBA" id="ARBA00023065"/>
    </source>
</evidence>
<dbReference type="AlphaFoldDB" id="A0AAW7MM38"/>